<name>A0AA39FLP4_9HYME</name>
<feature type="compositionally biased region" description="Basic and acidic residues" evidence="8">
    <location>
        <begin position="192"/>
        <end position="207"/>
    </location>
</feature>
<evidence type="ECO:0000256" key="5">
    <source>
        <dbReference type="ARBA" id="ARBA00023054"/>
    </source>
</evidence>
<evidence type="ECO:0000256" key="3">
    <source>
        <dbReference type="ARBA" id="ARBA00022664"/>
    </source>
</evidence>
<organism evidence="10 11">
    <name type="scientific">Microctonus aethiopoides</name>
    <dbReference type="NCBI Taxonomy" id="144406"/>
    <lineage>
        <taxon>Eukaryota</taxon>
        <taxon>Metazoa</taxon>
        <taxon>Ecdysozoa</taxon>
        <taxon>Arthropoda</taxon>
        <taxon>Hexapoda</taxon>
        <taxon>Insecta</taxon>
        <taxon>Pterygota</taxon>
        <taxon>Neoptera</taxon>
        <taxon>Endopterygota</taxon>
        <taxon>Hymenoptera</taxon>
        <taxon>Apocrita</taxon>
        <taxon>Ichneumonoidea</taxon>
        <taxon>Braconidae</taxon>
        <taxon>Euphorinae</taxon>
        <taxon>Microctonus</taxon>
    </lineage>
</organism>
<dbReference type="SMART" id="SM01083">
    <property type="entry name" value="Cir_N"/>
    <property type="match status" value="1"/>
</dbReference>
<evidence type="ECO:0000256" key="1">
    <source>
        <dbReference type="ARBA" id="ARBA00004123"/>
    </source>
</evidence>
<comment type="caution">
    <text evidence="10">The sequence shown here is derived from an EMBL/GenBank/DDBJ whole genome shotgun (WGS) entry which is preliminary data.</text>
</comment>
<keyword evidence="4" id="KW-0747">Spliceosome</keyword>
<reference evidence="10" key="1">
    <citation type="journal article" date="2023" name="bioRxiv">
        <title>Scaffold-level genome assemblies of two parasitoid biocontrol wasps reveal the parthenogenesis mechanism and an associated novel virus.</title>
        <authorList>
            <person name="Inwood S."/>
            <person name="Skelly J."/>
            <person name="Guhlin J."/>
            <person name="Harrop T."/>
            <person name="Goldson S."/>
            <person name="Dearden P."/>
        </authorList>
    </citation>
    <scope>NUCLEOTIDE SEQUENCE</scope>
    <source>
        <strain evidence="10">Irish</strain>
        <tissue evidence="10">Whole body</tissue>
    </source>
</reference>
<feature type="region of interest" description="Disordered" evidence="8">
    <location>
        <begin position="1"/>
        <end position="35"/>
    </location>
</feature>
<comment type="similarity">
    <text evidence="2">Belongs to the CWC25 family.</text>
</comment>
<dbReference type="EMBL" id="JAQQBS010000002">
    <property type="protein sequence ID" value="KAK0171887.1"/>
    <property type="molecule type" value="Genomic_DNA"/>
</dbReference>
<dbReference type="InterPro" id="IPR019339">
    <property type="entry name" value="CIR_N_dom"/>
</dbReference>
<keyword evidence="6" id="KW-0508">mRNA splicing</keyword>
<evidence type="ECO:0000256" key="6">
    <source>
        <dbReference type="ARBA" id="ARBA00023187"/>
    </source>
</evidence>
<keyword evidence="7" id="KW-0539">Nucleus</keyword>
<evidence type="ECO:0000313" key="10">
    <source>
        <dbReference type="EMBL" id="KAK0171887.1"/>
    </source>
</evidence>
<dbReference type="GO" id="GO:0005684">
    <property type="term" value="C:U2-type spliceosomal complex"/>
    <property type="evidence" value="ECO:0007669"/>
    <property type="project" value="TreeGrafter"/>
</dbReference>
<evidence type="ECO:0000256" key="4">
    <source>
        <dbReference type="ARBA" id="ARBA00022728"/>
    </source>
</evidence>
<keyword evidence="5" id="KW-0175">Coiled coil</keyword>
<dbReference type="InterPro" id="IPR022209">
    <property type="entry name" value="CWC25"/>
</dbReference>
<dbReference type="AlphaFoldDB" id="A0AA39FLP4"/>
<feature type="domain" description="CBF1-interacting co-repressor CIR N-terminal" evidence="9">
    <location>
        <begin position="11"/>
        <end position="47"/>
    </location>
</feature>
<evidence type="ECO:0000313" key="11">
    <source>
        <dbReference type="Proteomes" id="UP001168990"/>
    </source>
</evidence>
<keyword evidence="3" id="KW-0507">mRNA processing</keyword>
<dbReference type="PANTHER" id="PTHR16196:SF0">
    <property type="entry name" value="PRE-MRNA-SPLICING FACTOR CWC25 HOMOLOG"/>
    <property type="match status" value="1"/>
</dbReference>
<dbReference type="GO" id="GO:0000398">
    <property type="term" value="P:mRNA splicing, via spliceosome"/>
    <property type="evidence" value="ECO:0007669"/>
    <property type="project" value="TreeGrafter"/>
</dbReference>
<reference evidence="10" key="2">
    <citation type="submission" date="2023-03" db="EMBL/GenBank/DDBJ databases">
        <authorList>
            <person name="Inwood S.N."/>
            <person name="Skelly J.G."/>
            <person name="Guhlin J."/>
            <person name="Harrop T.W.R."/>
            <person name="Goldson S.G."/>
            <person name="Dearden P.K."/>
        </authorList>
    </citation>
    <scope>NUCLEOTIDE SEQUENCE</scope>
    <source>
        <strain evidence="10">Irish</strain>
        <tissue evidence="10">Whole body</tissue>
    </source>
</reference>
<feature type="region of interest" description="Disordered" evidence="8">
    <location>
        <begin position="173"/>
        <end position="257"/>
    </location>
</feature>
<dbReference type="InterPro" id="IPR051376">
    <property type="entry name" value="CWC25_splicing_factor"/>
</dbReference>
<dbReference type="Pfam" id="PF12542">
    <property type="entry name" value="CWC25"/>
    <property type="match status" value="1"/>
</dbReference>
<dbReference type="Pfam" id="PF10197">
    <property type="entry name" value="Cir_N"/>
    <property type="match status" value="1"/>
</dbReference>
<evidence type="ECO:0000256" key="7">
    <source>
        <dbReference type="ARBA" id="ARBA00023242"/>
    </source>
</evidence>
<comment type="subcellular location">
    <subcellularLocation>
        <location evidence="1">Nucleus</location>
    </subcellularLocation>
</comment>
<evidence type="ECO:0000256" key="2">
    <source>
        <dbReference type="ARBA" id="ARBA00006695"/>
    </source>
</evidence>
<gene>
    <name evidence="10" type="ORF">PV328_005280</name>
</gene>
<sequence length="301" mass="35350">MGGGDLNLKKSWHPSTMKNQEKVWKAQQQDSQEKKRIAELKRDIEMERDKEDMTKYAMEQGVIEKTDNKKLDWMYKGPQQQINREDYLTGKKIDKSFEQMAQAEKDAERNRIPNNHVEYECIPPSLRFDTGTEQVDMARKLQEDPLYAIKKKEMESRSQLLKNPVKLKQLKELVSKSRSSSESSSKHRSSKSHKDSSDRSKKGEQSKKPHKKVHLSEKEKLRRLKEMMDNAAWRDKERTKNVKRYREQDKKEQTNKTYSSDFIRKQLAKAAEVGTVASRIKANINNIQRSGRAMDTNFAKR</sequence>
<evidence type="ECO:0000259" key="9">
    <source>
        <dbReference type="SMART" id="SM01083"/>
    </source>
</evidence>
<accession>A0AA39FLP4</accession>
<protein>
    <recommendedName>
        <fullName evidence="9">CBF1-interacting co-repressor CIR N-terminal domain-containing protein</fullName>
    </recommendedName>
</protein>
<proteinExistence type="inferred from homology"/>
<feature type="compositionally biased region" description="Basic and acidic residues" evidence="8">
    <location>
        <begin position="214"/>
        <end position="254"/>
    </location>
</feature>
<keyword evidence="11" id="KW-1185">Reference proteome</keyword>
<evidence type="ECO:0000256" key="8">
    <source>
        <dbReference type="SAM" id="MobiDB-lite"/>
    </source>
</evidence>
<dbReference type="Proteomes" id="UP001168990">
    <property type="component" value="Unassembled WGS sequence"/>
</dbReference>
<dbReference type="PANTHER" id="PTHR16196">
    <property type="entry name" value="CELL CYCLE CONTROL PROTEIN CWF25"/>
    <property type="match status" value="1"/>
</dbReference>